<dbReference type="InterPro" id="IPR029044">
    <property type="entry name" value="Nucleotide-diphossugar_trans"/>
</dbReference>
<accession>A0A841SU75</accession>
<evidence type="ECO:0000313" key="2">
    <source>
        <dbReference type="EMBL" id="MBB6635873.1"/>
    </source>
</evidence>
<gene>
    <name evidence="2" type="ORF">H7B67_17265</name>
</gene>
<dbReference type="AlphaFoldDB" id="A0A841SU75"/>
<keyword evidence="3" id="KW-1185">Reference proteome</keyword>
<name>A0A841SU75_9BACL</name>
<reference evidence="2 3" key="1">
    <citation type="submission" date="2020-08" db="EMBL/GenBank/DDBJ databases">
        <title>Cohnella phylogeny.</title>
        <authorList>
            <person name="Dunlap C."/>
        </authorList>
    </citation>
    <scope>NUCLEOTIDE SEQUENCE [LARGE SCALE GENOMIC DNA]</scope>
    <source>
        <strain evidence="2 3">DSM 25241</strain>
    </source>
</reference>
<dbReference type="Proteomes" id="UP000535838">
    <property type="component" value="Unassembled WGS sequence"/>
</dbReference>
<dbReference type="GO" id="GO:0016740">
    <property type="term" value="F:transferase activity"/>
    <property type="evidence" value="ECO:0007669"/>
    <property type="project" value="UniProtKB-KW"/>
</dbReference>
<dbReference type="Gene3D" id="3.90.550.10">
    <property type="entry name" value="Spore Coat Polysaccharide Biosynthesis Protein SpsA, Chain A"/>
    <property type="match status" value="1"/>
</dbReference>
<dbReference type="RefSeq" id="WP_185121109.1">
    <property type="nucleotide sequence ID" value="NZ_JACJVQ010000015.1"/>
</dbReference>
<comment type="caution">
    <text evidence="2">The sequence shown here is derived from an EMBL/GenBank/DDBJ whole genome shotgun (WGS) entry which is preliminary data.</text>
</comment>
<dbReference type="Pfam" id="PF00535">
    <property type="entry name" value="Glycos_transf_2"/>
    <property type="match status" value="1"/>
</dbReference>
<protein>
    <submittedName>
        <fullName evidence="2">Glycosyltransferase family 2 protein</fullName>
    </submittedName>
</protein>
<dbReference type="CDD" id="cd04186">
    <property type="entry name" value="GT_2_like_c"/>
    <property type="match status" value="1"/>
</dbReference>
<dbReference type="PANTHER" id="PTHR43179:SF7">
    <property type="entry name" value="RHAMNOSYLTRANSFERASE WBBL"/>
    <property type="match status" value="1"/>
</dbReference>
<feature type="domain" description="Glycosyltransferase 2-like" evidence="1">
    <location>
        <begin position="5"/>
        <end position="167"/>
    </location>
</feature>
<dbReference type="SUPFAM" id="SSF53448">
    <property type="entry name" value="Nucleotide-diphospho-sugar transferases"/>
    <property type="match status" value="1"/>
</dbReference>
<dbReference type="EMBL" id="JACJVQ010000015">
    <property type="protein sequence ID" value="MBB6635873.1"/>
    <property type="molecule type" value="Genomic_DNA"/>
</dbReference>
<evidence type="ECO:0000313" key="3">
    <source>
        <dbReference type="Proteomes" id="UP000535838"/>
    </source>
</evidence>
<dbReference type="InterPro" id="IPR001173">
    <property type="entry name" value="Glyco_trans_2-like"/>
</dbReference>
<organism evidence="2 3">
    <name type="scientific">Cohnella thailandensis</name>
    <dbReference type="NCBI Taxonomy" id="557557"/>
    <lineage>
        <taxon>Bacteria</taxon>
        <taxon>Bacillati</taxon>
        <taxon>Bacillota</taxon>
        <taxon>Bacilli</taxon>
        <taxon>Bacillales</taxon>
        <taxon>Paenibacillaceae</taxon>
        <taxon>Cohnella</taxon>
    </lineage>
</organism>
<evidence type="ECO:0000259" key="1">
    <source>
        <dbReference type="Pfam" id="PF00535"/>
    </source>
</evidence>
<sequence>MRRTSIIIPTCNGADLLKDCLYSIKKHTEEPYEIIVVDNGSTDGTLDVCRQEQVAFVSLHANAGFPAACNKGLRIATGSALLLLNNDVIVARNWLRNMLDCLDSRQEIGIVGPITNYASGKQQIDMPFTHIDEMAAKLNVPDPGKWQPVDRLIGFCMLFKREVMDRIGSLDERFSPGHYEDDDYCLRARNAGYQLRIAGDAFVFHHGSSSFGRQERDKVKQLIENNRRKFMEKWGLDPGIPV</sequence>
<keyword evidence="2" id="KW-0808">Transferase</keyword>
<proteinExistence type="predicted"/>
<dbReference type="PANTHER" id="PTHR43179">
    <property type="entry name" value="RHAMNOSYLTRANSFERASE WBBL"/>
    <property type="match status" value="1"/>
</dbReference>